<dbReference type="STRING" id="1189612.A33Q_3573"/>
<comment type="caution">
    <text evidence="2">The sequence shown here is derived from an EMBL/GenBank/DDBJ whole genome shotgun (WGS) entry which is preliminary data.</text>
</comment>
<feature type="transmembrane region" description="Helical" evidence="1">
    <location>
        <begin position="112"/>
        <end position="132"/>
    </location>
</feature>
<organism evidence="2 3">
    <name type="scientific">Indibacter alkaliphilus (strain CCUG 57479 / KCTC 22604 / LW1)</name>
    <dbReference type="NCBI Taxonomy" id="1189612"/>
    <lineage>
        <taxon>Bacteria</taxon>
        <taxon>Pseudomonadati</taxon>
        <taxon>Bacteroidota</taxon>
        <taxon>Cytophagia</taxon>
        <taxon>Cytophagales</taxon>
        <taxon>Cyclobacteriaceae</taxon>
    </lineage>
</organism>
<accession>S2D2V1</accession>
<gene>
    <name evidence="2" type="ORF">A33Q_3573</name>
</gene>
<dbReference type="EMBL" id="ALWO02000045">
    <property type="protein sequence ID" value="EOZ93627.1"/>
    <property type="molecule type" value="Genomic_DNA"/>
</dbReference>
<dbReference type="InterPro" id="IPR025597">
    <property type="entry name" value="DUF4345"/>
</dbReference>
<evidence type="ECO:0000313" key="3">
    <source>
        <dbReference type="Proteomes" id="UP000006073"/>
    </source>
</evidence>
<dbReference type="Pfam" id="PF14248">
    <property type="entry name" value="DUF4345"/>
    <property type="match status" value="1"/>
</dbReference>
<reference evidence="2 3" key="1">
    <citation type="journal article" date="2013" name="Genome Announc.">
        <title>Draft Genome Sequence of Indibacter alkaliphilus Strain LW1T, Isolated from Lonar Lake, a Haloalkaline Lake in the Buldana District of Maharashtra, India.</title>
        <authorList>
            <person name="Singh A."/>
            <person name="Kumar Jangir P."/>
            <person name="Sharma R."/>
            <person name="Singh A."/>
            <person name="Kumar Pinnaka A."/>
            <person name="Shivaji S."/>
        </authorList>
    </citation>
    <scope>NUCLEOTIDE SEQUENCE [LARGE SCALE GENOMIC DNA]</scope>
    <source>
        <strain evidence="3">CCUG 57479 / KCTC 22604 / LW1</strain>
    </source>
</reference>
<evidence type="ECO:0000313" key="2">
    <source>
        <dbReference type="EMBL" id="EOZ93627.1"/>
    </source>
</evidence>
<name>S2D2V1_INDAL</name>
<evidence type="ECO:0000256" key="1">
    <source>
        <dbReference type="SAM" id="Phobius"/>
    </source>
</evidence>
<keyword evidence="1" id="KW-0472">Membrane</keyword>
<keyword evidence="1" id="KW-1133">Transmembrane helix</keyword>
<dbReference type="OrthoDB" id="852460at2"/>
<dbReference type="eggNOG" id="ENOG5032UGH">
    <property type="taxonomic scope" value="Bacteria"/>
</dbReference>
<protein>
    <recommendedName>
        <fullName evidence="4">DUF4345 domain-containing protein</fullName>
    </recommendedName>
</protein>
<dbReference type="Proteomes" id="UP000006073">
    <property type="component" value="Unassembled WGS sequence"/>
</dbReference>
<feature type="transmembrane region" description="Helical" evidence="1">
    <location>
        <begin position="80"/>
        <end position="100"/>
    </location>
</feature>
<feature type="transmembrane region" description="Helical" evidence="1">
    <location>
        <begin position="52"/>
        <end position="73"/>
    </location>
</feature>
<dbReference type="AlphaFoldDB" id="S2D2V1"/>
<evidence type="ECO:0008006" key="4">
    <source>
        <dbReference type="Google" id="ProtNLM"/>
    </source>
</evidence>
<keyword evidence="3" id="KW-1185">Reference proteome</keyword>
<feature type="transmembrane region" description="Helical" evidence="1">
    <location>
        <begin position="12"/>
        <end position="32"/>
    </location>
</feature>
<keyword evidence="1" id="KW-0812">Transmembrane</keyword>
<dbReference type="RefSeq" id="WP_009033768.1">
    <property type="nucleotide sequence ID" value="NZ_ALWO02000045.1"/>
</dbReference>
<sequence length="144" mass="15904">MKTTKIIDSMAKGYVIFSVLSLTYVSILGIISPQQVMDMVQVKLTNTDAISSIRGVYGGVGLTISMFLVFLLFNRPDWALSFLVIFWGSYAISRIMTIFLDGGLGDFGSNWLIIESSLFLVGSIILIVRNLVGKTTELLYSVMD</sequence>
<proteinExistence type="predicted"/>